<accession>A0A8J7F4L4</accession>
<sequence>MNVQDKNWENLFGHITTEGFAWHGIWMMYSPDKKVLNSFKAVRQFQSNEDNTLITHTNKYSYPDGTELEKSWQLEKHLCNQLDGVIHPALLSTRAISFGEDKNAVVSKKLESGNKFAIELFFRYQDWRTSVVSVYTESGDLERITTIREHLNSFPSIPAEVGIEKSGKWSGRKETMNSNLQILASTENQEFVLEPTNKKNQTVFLPDNIVVNLPEKLNIGEEFKIVTGKLVSTYEYKRLTAEYDNSGVFTMLISEVFKLQD</sequence>
<reference evidence="3" key="1">
    <citation type="submission" date="2020-10" db="EMBL/GenBank/DDBJ databases">
        <authorList>
            <person name="Castelo-Branco R."/>
            <person name="Eusebio N."/>
            <person name="Adriana R."/>
            <person name="Vieira A."/>
            <person name="Brugerolle De Fraissinette N."/>
            <person name="Rezende De Castro R."/>
            <person name="Schneider M.P."/>
            <person name="Vasconcelos V."/>
            <person name="Leao P.N."/>
        </authorList>
    </citation>
    <scope>NUCLEOTIDE SEQUENCE</scope>
    <source>
        <strain evidence="3">LEGE 06105</strain>
    </source>
</reference>
<evidence type="ECO:0000259" key="1">
    <source>
        <dbReference type="Pfam" id="PF12204"/>
    </source>
</evidence>
<dbReference type="InterPro" id="IPR012674">
    <property type="entry name" value="Calycin"/>
</dbReference>
<dbReference type="RefSeq" id="WP_193923038.1">
    <property type="nucleotide sequence ID" value="NZ_JADEWL010000084.1"/>
</dbReference>
<dbReference type="Proteomes" id="UP000620559">
    <property type="component" value="Unassembled WGS sequence"/>
</dbReference>
<evidence type="ECO:0000313" key="3">
    <source>
        <dbReference type="EMBL" id="MBE9215057.1"/>
    </source>
</evidence>
<feature type="domain" description="Biogenesis factor required for ATP synthase 1-like C-terminal" evidence="2">
    <location>
        <begin position="175"/>
        <end position="251"/>
    </location>
</feature>
<dbReference type="AlphaFoldDB" id="A0A8J7F4L4"/>
<dbReference type="Gene3D" id="2.40.128.20">
    <property type="match status" value="2"/>
</dbReference>
<organism evidence="3 4">
    <name type="scientific">Plectonema cf. radiosum LEGE 06105</name>
    <dbReference type="NCBI Taxonomy" id="945769"/>
    <lineage>
        <taxon>Bacteria</taxon>
        <taxon>Bacillati</taxon>
        <taxon>Cyanobacteriota</taxon>
        <taxon>Cyanophyceae</taxon>
        <taxon>Oscillatoriophycideae</taxon>
        <taxon>Oscillatoriales</taxon>
        <taxon>Microcoleaceae</taxon>
        <taxon>Plectonema</taxon>
    </lineage>
</organism>
<dbReference type="SUPFAM" id="SSF50814">
    <property type="entry name" value="Lipocalins"/>
    <property type="match status" value="2"/>
</dbReference>
<comment type="caution">
    <text evidence="3">The sequence shown here is derived from an EMBL/GenBank/DDBJ whole genome shotgun (WGS) entry which is preliminary data.</text>
</comment>
<evidence type="ECO:0000259" key="2">
    <source>
        <dbReference type="Pfam" id="PF21053"/>
    </source>
</evidence>
<keyword evidence="4" id="KW-1185">Reference proteome</keyword>
<dbReference type="InterPro" id="IPR022017">
    <property type="entry name" value="BFA1-like_DUF3598"/>
</dbReference>
<gene>
    <name evidence="3" type="ORF">IQ247_20720</name>
</gene>
<dbReference type="Pfam" id="PF21053">
    <property type="entry name" value="BFA1_C"/>
    <property type="match status" value="1"/>
</dbReference>
<feature type="domain" description="DUF3598" evidence="1">
    <location>
        <begin position="4"/>
        <end position="153"/>
    </location>
</feature>
<dbReference type="Pfam" id="PF12204">
    <property type="entry name" value="DUF3598_N"/>
    <property type="match status" value="1"/>
</dbReference>
<protein>
    <submittedName>
        <fullName evidence="3">DUF3598 family protein</fullName>
    </submittedName>
</protein>
<name>A0A8J7F4L4_9CYAN</name>
<dbReference type="EMBL" id="JADEWL010000084">
    <property type="protein sequence ID" value="MBE9215057.1"/>
    <property type="molecule type" value="Genomic_DNA"/>
</dbReference>
<evidence type="ECO:0000313" key="4">
    <source>
        <dbReference type="Proteomes" id="UP000620559"/>
    </source>
</evidence>
<proteinExistence type="predicted"/>
<dbReference type="InterPro" id="IPR048378">
    <property type="entry name" value="BFA1-like_C"/>
</dbReference>